<dbReference type="Proteomes" id="UP000275078">
    <property type="component" value="Unassembled WGS sequence"/>
</dbReference>
<proteinExistence type="predicted"/>
<evidence type="ECO:0000313" key="2">
    <source>
        <dbReference type="EMBL" id="RPA84967.1"/>
    </source>
</evidence>
<protein>
    <submittedName>
        <fullName evidence="2">Uncharacterized protein</fullName>
    </submittedName>
</protein>
<dbReference type="AlphaFoldDB" id="A0A3N4IHS0"/>
<name>A0A3N4IHS0_ASCIM</name>
<keyword evidence="3" id="KW-1185">Reference proteome</keyword>
<evidence type="ECO:0000256" key="1">
    <source>
        <dbReference type="SAM" id="MobiDB-lite"/>
    </source>
</evidence>
<reference evidence="2 3" key="1">
    <citation type="journal article" date="2018" name="Nat. Ecol. Evol.">
        <title>Pezizomycetes genomes reveal the molecular basis of ectomycorrhizal truffle lifestyle.</title>
        <authorList>
            <person name="Murat C."/>
            <person name="Payen T."/>
            <person name="Noel B."/>
            <person name="Kuo A."/>
            <person name="Morin E."/>
            <person name="Chen J."/>
            <person name="Kohler A."/>
            <person name="Krizsan K."/>
            <person name="Balestrini R."/>
            <person name="Da Silva C."/>
            <person name="Montanini B."/>
            <person name="Hainaut M."/>
            <person name="Levati E."/>
            <person name="Barry K.W."/>
            <person name="Belfiori B."/>
            <person name="Cichocki N."/>
            <person name="Clum A."/>
            <person name="Dockter R.B."/>
            <person name="Fauchery L."/>
            <person name="Guy J."/>
            <person name="Iotti M."/>
            <person name="Le Tacon F."/>
            <person name="Lindquist E.A."/>
            <person name="Lipzen A."/>
            <person name="Malagnac F."/>
            <person name="Mello A."/>
            <person name="Molinier V."/>
            <person name="Miyauchi S."/>
            <person name="Poulain J."/>
            <person name="Riccioni C."/>
            <person name="Rubini A."/>
            <person name="Sitrit Y."/>
            <person name="Splivallo R."/>
            <person name="Traeger S."/>
            <person name="Wang M."/>
            <person name="Zifcakova L."/>
            <person name="Wipf D."/>
            <person name="Zambonelli A."/>
            <person name="Paolocci F."/>
            <person name="Nowrousian M."/>
            <person name="Ottonello S."/>
            <person name="Baldrian P."/>
            <person name="Spatafora J.W."/>
            <person name="Henrissat B."/>
            <person name="Nagy L.G."/>
            <person name="Aury J.M."/>
            <person name="Wincker P."/>
            <person name="Grigoriev I.V."/>
            <person name="Bonfante P."/>
            <person name="Martin F.M."/>
        </authorList>
    </citation>
    <scope>NUCLEOTIDE SEQUENCE [LARGE SCALE GENOMIC DNA]</scope>
    <source>
        <strain evidence="2 3">RN42</strain>
    </source>
</reference>
<organism evidence="2 3">
    <name type="scientific">Ascobolus immersus RN42</name>
    <dbReference type="NCBI Taxonomy" id="1160509"/>
    <lineage>
        <taxon>Eukaryota</taxon>
        <taxon>Fungi</taxon>
        <taxon>Dikarya</taxon>
        <taxon>Ascomycota</taxon>
        <taxon>Pezizomycotina</taxon>
        <taxon>Pezizomycetes</taxon>
        <taxon>Pezizales</taxon>
        <taxon>Ascobolaceae</taxon>
        <taxon>Ascobolus</taxon>
    </lineage>
</organism>
<evidence type="ECO:0000313" key="3">
    <source>
        <dbReference type="Proteomes" id="UP000275078"/>
    </source>
</evidence>
<accession>A0A3N4IHS0</accession>
<sequence>MGAPVLNLPPGLFPFLTTTIPPKEQYNNNHKCFIMRRMLSAVFELIDWLVGRLASEEDRLRTWKGSGFGGGPVSEEDQLQRRTSFGGRPASEDGQLRRRTTSFGGRPASEEDRLRTWKGSGFGGGPVSEEDQLRRTTSFGERPASEDDRL</sequence>
<feature type="region of interest" description="Disordered" evidence="1">
    <location>
        <begin position="62"/>
        <end position="150"/>
    </location>
</feature>
<gene>
    <name evidence="2" type="ORF">BJ508DRAFT_323155</name>
</gene>
<dbReference type="EMBL" id="ML119656">
    <property type="protein sequence ID" value="RPA84967.1"/>
    <property type="molecule type" value="Genomic_DNA"/>
</dbReference>